<protein>
    <submittedName>
        <fullName evidence="3">Uncharacterized protein</fullName>
    </submittedName>
</protein>
<dbReference type="Proteomes" id="UP000285757">
    <property type="component" value="Unassembled WGS sequence"/>
</dbReference>
<feature type="transmembrane region" description="Helical" evidence="2">
    <location>
        <begin position="16"/>
        <end position="35"/>
    </location>
</feature>
<feature type="region of interest" description="Disordered" evidence="1">
    <location>
        <begin position="182"/>
        <end position="206"/>
    </location>
</feature>
<organism evidence="3 4">
    <name type="scientific">Pseudomonas fluorescens</name>
    <dbReference type="NCBI Taxonomy" id="294"/>
    <lineage>
        <taxon>Bacteria</taxon>
        <taxon>Pseudomonadati</taxon>
        <taxon>Pseudomonadota</taxon>
        <taxon>Gammaproteobacteria</taxon>
        <taxon>Pseudomonadales</taxon>
        <taxon>Pseudomonadaceae</taxon>
        <taxon>Pseudomonas</taxon>
    </lineage>
</organism>
<gene>
    <name evidence="3" type="ORF">BK671_25740</name>
</gene>
<accession>A0A423KXN4</accession>
<proteinExistence type="predicted"/>
<keyword evidence="2" id="KW-0472">Membrane</keyword>
<evidence type="ECO:0000313" key="3">
    <source>
        <dbReference type="EMBL" id="RON60830.1"/>
    </source>
</evidence>
<evidence type="ECO:0000256" key="1">
    <source>
        <dbReference type="SAM" id="MobiDB-lite"/>
    </source>
</evidence>
<dbReference type="EMBL" id="MOBU01000031">
    <property type="protein sequence ID" value="RON60830.1"/>
    <property type="molecule type" value="Genomic_DNA"/>
</dbReference>
<feature type="transmembrane region" description="Helical" evidence="2">
    <location>
        <begin position="41"/>
        <end position="59"/>
    </location>
</feature>
<sequence length="206" mass="23392">MKSTINDMRFTERRRVPVRALLGGILFLAMAIQGFRMESNGIAALLLVCSIWYLGMAWLNRNAGSQTLMILKDKGIWFFNADGLVPYTSIEATEVESYSGIAQMQLNTVLHIIAEKADTLPNFNDSRWKIFFKMPSARKGKGFRKHLVVFNYGGLRDEDGKNVDYDNLEEELTYRIEKAYQEEHEQSDPVYVPSSSANDALSPVSH</sequence>
<keyword evidence="2" id="KW-1133">Transmembrane helix</keyword>
<keyword evidence="2" id="KW-0812">Transmembrane</keyword>
<evidence type="ECO:0000313" key="4">
    <source>
        <dbReference type="Proteomes" id="UP000285757"/>
    </source>
</evidence>
<dbReference type="AlphaFoldDB" id="A0A423KXN4"/>
<reference evidence="3 4" key="1">
    <citation type="submission" date="2016-10" db="EMBL/GenBank/DDBJ databases">
        <title>Comparative genome analysis of multiple Pseudomonas spp. focuses on biocontrol and plant growth promoting traits.</title>
        <authorList>
            <person name="Tao X.-Y."/>
            <person name="Taylor C.G."/>
        </authorList>
    </citation>
    <scope>NUCLEOTIDE SEQUENCE [LARGE SCALE GENOMIC DNA]</scope>
    <source>
        <strain evidence="3 4">24D3</strain>
    </source>
</reference>
<dbReference type="RefSeq" id="WP_123536200.1">
    <property type="nucleotide sequence ID" value="NZ_MOBU01000031.1"/>
</dbReference>
<name>A0A423KXN4_PSEFL</name>
<evidence type="ECO:0000256" key="2">
    <source>
        <dbReference type="SAM" id="Phobius"/>
    </source>
</evidence>
<comment type="caution">
    <text evidence="3">The sequence shown here is derived from an EMBL/GenBank/DDBJ whole genome shotgun (WGS) entry which is preliminary data.</text>
</comment>
<feature type="compositionally biased region" description="Polar residues" evidence="1">
    <location>
        <begin position="193"/>
        <end position="206"/>
    </location>
</feature>